<dbReference type="InterPro" id="IPR011043">
    <property type="entry name" value="Gal_Oxase/kelch_b-propeller"/>
</dbReference>
<evidence type="ECO:0000313" key="4">
    <source>
        <dbReference type="EMBL" id="TNY22205.1"/>
    </source>
</evidence>
<feature type="region of interest" description="Disordered" evidence="2">
    <location>
        <begin position="539"/>
        <end position="571"/>
    </location>
</feature>
<feature type="region of interest" description="Disordered" evidence="2">
    <location>
        <begin position="963"/>
        <end position="986"/>
    </location>
</feature>
<feature type="region of interest" description="Disordered" evidence="2">
    <location>
        <begin position="693"/>
        <end position="803"/>
    </location>
</feature>
<feature type="compositionally biased region" description="Low complexity" evidence="2">
    <location>
        <begin position="766"/>
        <end position="800"/>
    </location>
</feature>
<gene>
    <name evidence="4" type="ORF">DMC30DRAFT_411103</name>
</gene>
<dbReference type="InterPro" id="IPR006652">
    <property type="entry name" value="Kelch_1"/>
</dbReference>
<evidence type="ECO:0000256" key="2">
    <source>
        <dbReference type="SAM" id="MobiDB-lite"/>
    </source>
</evidence>
<comment type="caution">
    <text evidence="4">The sequence shown here is derived from an EMBL/GenBank/DDBJ whole genome shotgun (WGS) entry which is preliminary data.</text>
</comment>
<dbReference type="InterPro" id="IPR010565">
    <property type="entry name" value="Muskelin_N"/>
</dbReference>
<dbReference type="InterPro" id="IPR052456">
    <property type="entry name" value="CTLH_complex_component"/>
</dbReference>
<dbReference type="SUPFAM" id="SSF117281">
    <property type="entry name" value="Kelch motif"/>
    <property type="match status" value="1"/>
</dbReference>
<organism evidence="4 5">
    <name type="scientific">Rhodotorula diobovata</name>
    <dbReference type="NCBI Taxonomy" id="5288"/>
    <lineage>
        <taxon>Eukaryota</taxon>
        <taxon>Fungi</taxon>
        <taxon>Dikarya</taxon>
        <taxon>Basidiomycota</taxon>
        <taxon>Pucciniomycotina</taxon>
        <taxon>Microbotryomycetes</taxon>
        <taxon>Sporidiobolales</taxon>
        <taxon>Sporidiobolaceae</taxon>
        <taxon>Rhodotorula</taxon>
    </lineage>
</organism>
<dbReference type="STRING" id="5288.A0A5C5FZX5"/>
<dbReference type="InterPro" id="IPR015915">
    <property type="entry name" value="Kelch-typ_b-propeller"/>
</dbReference>
<feature type="region of interest" description="Disordered" evidence="2">
    <location>
        <begin position="251"/>
        <end position="271"/>
    </location>
</feature>
<dbReference type="AlphaFoldDB" id="A0A5C5FZX5"/>
<proteinExistence type="predicted"/>
<dbReference type="Gene3D" id="2.60.120.260">
    <property type="entry name" value="Galactose-binding domain-like"/>
    <property type="match status" value="1"/>
</dbReference>
<feature type="compositionally biased region" description="Basic and acidic residues" evidence="2">
    <location>
        <begin position="38"/>
        <end position="47"/>
    </location>
</feature>
<evidence type="ECO:0000259" key="3">
    <source>
        <dbReference type="Pfam" id="PF06588"/>
    </source>
</evidence>
<feature type="compositionally biased region" description="Low complexity" evidence="2">
    <location>
        <begin position="711"/>
        <end position="733"/>
    </location>
</feature>
<dbReference type="PANTHER" id="PTHR15526:SF5">
    <property type="entry name" value="MUSKELIN"/>
    <property type="match status" value="1"/>
</dbReference>
<feature type="compositionally biased region" description="Polar residues" evidence="2">
    <location>
        <begin position="23"/>
        <end position="37"/>
    </location>
</feature>
<feature type="compositionally biased region" description="Gly residues" evidence="2">
    <location>
        <begin position="542"/>
        <end position="559"/>
    </location>
</feature>
<dbReference type="Pfam" id="PF01344">
    <property type="entry name" value="Kelch_1"/>
    <property type="match status" value="1"/>
</dbReference>
<feature type="compositionally biased region" description="Acidic residues" evidence="2">
    <location>
        <begin position="418"/>
        <end position="431"/>
    </location>
</feature>
<name>A0A5C5FZX5_9BASI</name>
<reference evidence="4 5" key="1">
    <citation type="submission" date="2019-03" db="EMBL/GenBank/DDBJ databases">
        <title>Rhodosporidium diobovatum UCD-FST 08-225 genome sequencing, assembly, and annotation.</title>
        <authorList>
            <person name="Fakankun I.U."/>
            <person name="Fristensky B."/>
            <person name="Levin D.B."/>
        </authorList>
    </citation>
    <scope>NUCLEOTIDE SEQUENCE [LARGE SCALE GENOMIC DNA]</scope>
    <source>
        <strain evidence="4 5">UCD-FST 08-225</strain>
    </source>
</reference>
<evidence type="ECO:0000256" key="1">
    <source>
        <dbReference type="ARBA" id="ARBA00022737"/>
    </source>
</evidence>
<dbReference type="PANTHER" id="PTHR15526">
    <property type="entry name" value="MUSKELIN"/>
    <property type="match status" value="1"/>
</dbReference>
<keyword evidence="1" id="KW-0677">Repeat</keyword>
<protein>
    <submittedName>
        <fullName evidence="4">Mei4-dependent protein 6</fullName>
    </submittedName>
</protein>
<dbReference type="Proteomes" id="UP000311382">
    <property type="component" value="Unassembled WGS sequence"/>
</dbReference>
<feature type="compositionally biased region" description="Low complexity" evidence="2">
    <location>
        <begin position="456"/>
        <end position="465"/>
    </location>
</feature>
<dbReference type="SUPFAM" id="SSF50965">
    <property type="entry name" value="Galactose oxidase, central domain"/>
    <property type="match status" value="1"/>
</dbReference>
<accession>A0A5C5FZX5</accession>
<dbReference type="Gene3D" id="2.120.10.80">
    <property type="entry name" value="Kelch-type beta propeller"/>
    <property type="match status" value="2"/>
</dbReference>
<feature type="region of interest" description="Disordered" evidence="2">
    <location>
        <begin position="414"/>
        <end position="465"/>
    </location>
</feature>
<feature type="region of interest" description="Disordered" evidence="2">
    <location>
        <begin position="1"/>
        <end position="70"/>
    </location>
</feature>
<dbReference type="OrthoDB" id="10052615at2759"/>
<feature type="compositionally biased region" description="Gly residues" evidence="2">
    <location>
        <begin position="254"/>
        <end position="268"/>
    </location>
</feature>
<sequence length="1034" mass="107880">MVTASDLLDAARASPPQPLDYSVHSTSGVYASFTPDNIRTDNPHSDTSRWTAPPPDHRRSSASSSSVAGSKRRRDPEWILLELDHVSLVTTIGFGKTTKPHPCNLADFTLWGGLTPDPLAMEPLLDSSLKNDSTPERFPLPISLPLGAGAGGGAAAPLPIRFLKIDCHLAANAAYSISIWHVFLLGHAASSSSPLSPSPCAPLRDPTAAAVLQEAYGRHRERETTRLVLAHLRRAGPRTLSAYRALRDALGPGRQEGGGGGGGGGEGAEGTALEHPLLGALHDALVLGGDFVRAEALLDEVRRVGLLDEHCPGGGKGASVARWTRVGGAGGAGGPSGRGGHAMVRVGRKVLLFGGWDGTRDLGDLWEWDLDGGGWRCVHGGEGEGAGTTRPEATSCHQMAVDEREGWVYLLGGRKDELDDDDDDDEADDADASNAGENGSGPTAAAADMDLDPDHPTTSTSTTPALNRALTRLQRRSRRFASPLWRLRAVGPSRGTWELLSADTRRDGGPALLFDHAMVVQASAGRVFVFGGKNQPYEAEGPGSGVGGGGGGGGGGGAGAATDDPGLETGNVVREGRYSGMWCYDIETRRWSHLFGDPRATSFAPRPASPSTSDRLLSRAGHALVLDESSGDGHDPTLYVLHGQRNEQYLADEWAIRLASPEGAARSTAGTASGGGGGGGAAEEAQLWRQGAVLDLPPPGGPSTAGSLVDPSAFPAAAASPSRPAGAGAGAPSTRQPTIVQIRRLPAPASAGPERPAPPAGFTQRLTLGPPGTWTLLTGLGAAPTSSTPPYASSVSASASRGEGEERCVRGVWRRAGVGAGAGGDKGWERIEEEEGGMGAEGPRGRYAAQVIYDPLKGEHYLFGGCPEAPAPGEGPDTRLGDFWKLKIVDPTPDEALRKAKFLVRKQRFAELCATAPTVLALQYLQNDLSLVVDHSSPTESAAFRACMAQLLAAPSSMNLDADAALSSASRPPTPTAGEDGSSVDEGTYRERHALWEELARFVPRGMRQPDERLEDAARLLRVWDMGGWGALGA</sequence>
<evidence type="ECO:0000313" key="5">
    <source>
        <dbReference type="Proteomes" id="UP000311382"/>
    </source>
</evidence>
<dbReference type="GO" id="GO:0005737">
    <property type="term" value="C:cytoplasm"/>
    <property type="evidence" value="ECO:0007669"/>
    <property type="project" value="TreeGrafter"/>
</dbReference>
<dbReference type="Pfam" id="PF06588">
    <property type="entry name" value="Muskelin_N"/>
    <property type="match status" value="1"/>
</dbReference>
<keyword evidence="5" id="KW-1185">Reference proteome</keyword>
<feature type="domain" description="Muskelin N-terminal" evidence="3">
    <location>
        <begin position="19"/>
        <end position="190"/>
    </location>
</feature>
<dbReference type="EMBL" id="SOZI01000029">
    <property type="protein sequence ID" value="TNY22205.1"/>
    <property type="molecule type" value="Genomic_DNA"/>
</dbReference>